<evidence type="ECO:0000256" key="3">
    <source>
        <dbReference type="ARBA" id="ARBA00022989"/>
    </source>
</evidence>
<sequence length="436" mass="49308">MENKLKNIQRTEEVQDIIERMPAAFGFRITIVVMIIVVSFLLFGWIIKYPDVVAGSIVINASSSPVKLVSNTNGKVMLKGLRNYSVVKEGDYIAVIKNSADPKDVLFIMDKLKKINFSKDLHSSVLNSFPRNPILGELNLKYFTFLNAFFKSVQEKESNLYSKQNDLLISMANDYKGIIEITDKRLKMSESSLDLVKKSYQRDSILSAKKVLAESDNDRSNMSLISAKDALQAMLKDITLTKSQLAQTENQLQQNQMQKILKEKQLEIDLVTAYTELESAIESWEQKYVFKAPIAGKVQFTKFWTENQAIQAGEDSFTIVPQESDIVGQMTLPASGAGKVRIGQEVLIKLADYPYLEYGNVKGIVKSISLLTNPLKIQNNEIETYLVNVNLPGGLKTNYGSQLPFRFEIKGSGEIITSPRRLIERLFDNLRYKLKE</sequence>
<evidence type="ECO:0000256" key="1">
    <source>
        <dbReference type="ARBA" id="ARBA00004167"/>
    </source>
</evidence>
<keyword evidence="3 6" id="KW-1133">Transmembrane helix</keyword>
<comment type="subcellular location">
    <subcellularLocation>
        <location evidence="1">Membrane</location>
        <topology evidence="1">Single-pass membrane protein</topology>
    </subcellularLocation>
</comment>
<dbReference type="PANTHER" id="PTHR30386">
    <property type="entry name" value="MEMBRANE FUSION SUBUNIT OF EMRAB-TOLC MULTIDRUG EFFLUX PUMP"/>
    <property type="match status" value="1"/>
</dbReference>
<dbReference type="AlphaFoldDB" id="A0A1G7NZG6"/>
<dbReference type="RefSeq" id="WP_090496502.1">
    <property type="nucleotide sequence ID" value="NZ_FNCH01000001.1"/>
</dbReference>
<evidence type="ECO:0000256" key="6">
    <source>
        <dbReference type="SAM" id="Phobius"/>
    </source>
</evidence>
<organism evidence="7 8">
    <name type="scientific">Pedobacter terrae</name>
    <dbReference type="NCBI Taxonomy" id="405671"/>
    <lineage>
        <taxon>Bacteria</taxon>
        <taxon>Pseudomonadati</taxon>
        <taxon>Bacteroidota</taxon>
        <taxon>Sphingobacteriia</taxon>
        <taxon>Sphingobacteriales</taxon>
        <taxon>Sphingobacteriaceae</taxon>
        <taxon>Pedobacter</taxon>
    </lineage>
</organism>
<dbReference type="InterPro" id="IPR050739">
    <property type="entry name" value="MFP"/>
</dbReference>
<dbReference type="GO" id="GO:0016020">
    <property type="term" value="C:membrane"/>
    <property type="evidence" value="ECO:0007669"/>
    <property type="project" value="UniProtKB-SubCell"/>
</dbReference>
<dbReference type="PRINTS" id="PR01490">
    <property type="entry name" value="RTXTOXIND"/>
</dbReference>
<name>A0A1G7NZG6_9SPHI</name>
<evidence type="ECO:0000313" key="8">
    <source>
        <dbReference type="Proteomes" id="UP000199643"/>
    </source>
</evidence>
<keyword evidence="4 6" id="KW-0472">Membrane</keyword>
<evidence type="ECO:0000256" key="2">
    <source>
        <dbReference type="ARBA" id="ARBA00022692"/>
    </source>
</evidence>
<feature type="coiled-coil region" evidence="5">
    <location>
        <begin position="231"/>
        <end position="265"/>
    </location>
</feature>
<reference evidence="8" key="1">
    <citation type="submission" date="2016-10" db="EMBL/GenBank/DDBJ databases">
        <authorList>
            <person name="Varghese N."/>
            <person name="Submissions S."/>
        </authorList>
    </citation>
    <scope>NUCLEOTIDE SEQUENCE [LARGE SCALE GENOMIC DNA]</scope>
    <source>
        <strain evidence="8">DSM 17933</strain>
    </source>
</reference>
<gene>
    <name evidence="7" type="ORF">SAMN05421827_101571</name>
</gene>
<dbReference type="Proteomes" id="UP000199643">
    <property type="component" value="Unassembled WGS sequence"/>
</dbReference>
<keyword evidence="8" id="KW-1185">Reference proteome</keyword>
<dbReference type="STRING" id="405671.SAMN05421827_101571"/>
<dbReference type="PANTHER" id="PTHR30386:SF26">
    <property type="entry name" value="TRANSPORT PROTEIN COMB"/>
    <property type="match status" value="1"/>
</dbReference>
<keyword evidence="2 6" id="KW-0812">Transmembrane</keyword>
<keyword evidence="5" id="KW-0175">Coiled coil</keyword>
<evidence type="ECO:0000313" key="7">
    <source>
        <dbReference type="EMBL" id="SDF79381.1"/>
    </source>
</evidence>
<evidence type="ECO:0000256" key="4">
    <source>
        <dbReference type="ARBA" id="ARBA00023136"/>
    </source>
</evidence>
<protein>
    <submittedName>
        <fullName evidence="7">HlyD family secretion protein</fullName>
    </submittedName>
</protein>
<accession>A0A1G7NZG6</accession>
<dbReference type="EMBL" id="FNCH01000001">
    <property type="protein sequence ID" value="SDF79381.1"/>
    <property type="molecule type" value="Genomic_DNA"/>
</dbReference>
<proteinExistence type="predicted"/>
<evidence type="ECO:0000256" key="5">
    <source>
        <dbReference type="SAM" id="Coils"/>
    </source>
</evidence>
<feature type="transmembrane region" description="Helical" evidence="6">
    <location>
        <begin position="25"/>
        <end position="47"/>
    </location>
</feature>
<dbReference type="OrthoDB" id="7057889at2"/>